<keyword evidence="2" id="KW-0614">Plasmid</keyword>
<dbReference type="AlphaFoldDB" id="Q27I88"/>
<feature type="compositionally biased region" description="Polar residues" evidence="1">
    <location>
        <begin position="1"/>
        <end position="13"/>
    </location>
</feature>
<geneLocation type="plasmid" evidence="2">
    <name>pXT107</name>
</geneLocation>
<accession>Q27I88</accession>
<dbReference type="EMBL" id="DQ399903">
    <property type="protein sequence ID" value="ABD48723.1"/>
    <property type="molecule type" value="Genomic_DNA"/>
</dbReference>
<feature type="region of interest" description="Disordered" evidence="1">
    <location>
        <begin position="143"/>
        <end position="208"/>
    </location>
</feature>
<reference evidence="2" key="2">
    <citation type="submission" date="2006-02" db="EMBL/GenBank/DDBJ databases">
        <authorList>
            <person name="Xia H."/>
            <person name="Tian Y."/>
            <person name="Zhang R."/>
            <person name="Lin K."/>
            <person name="Qin Z."/>
        </authorList>
    </citation>
    <scope>NUCLEOTIDE SEQUENCE</scope>
    <source>
        <strain evidence="2">107</strain>
        <plasmid evidence="2">pXT107</plasmid>
    </source>
</reference>
<name>Q27I88_9NOCA</name>
<organism evidence="2">
    <name type="scientific">Nocardia sp. 107</name>
    <dbReference type="NCBI Taxonomy" id="373212"/>
    <lineage>
        <taxon>Bacteria</taxon>
        <taxon>Bacillati</taxon>
        <taxon>Actinomycetota</taxon>
        <taxon>Actinomycetes</taxon>
        <taxon>Mycobacteriales</taxon>
        <taxon>Nocardiaceae</taxon>
        <taxon>Nocardia</taxon>
    </lineage>
</organism>
<feature type="compositionally biased region" description="Low complexity" evidence="1">
    <location>
        <begin position="19"/>
        <end position="32"/>
    </location>
</feature>
<feature type="compositionally biased region" description="Basic residues" evidence="1">
    <location>
        <begin position="183"/>
        <end position="201"/>
    </location>
</feature>
<evidence type="ECO:0000313" key="2">
    <source>
        <dbReference type="EMBL" id="ABD48723.1"/>
    </source>
</evidence>
<proteinExistence type="predicted"/>
<dbReference type="InterPro" id="IPR027417">
    <property type="entry name" value="P-loop_NTPase"/>
</dbReference>
<reference evidence="2" key="1">
    <citation type="journal article" date="2006" name="Acta Biochim. Biophys. Sin.">
        <title>Characterization of Nocardia plasmid pXT107.</title>
        <authorList>
            <person name="Xia H.Y."/>
            <person name="Tian Y.Q."/>
            <person name="Zhang R."/>
            <person name="Lin K.C."/>
            <person name="Qin Z.J."/>
        </authorList>
    </citation>
    <scope>NUCLEOTIDE SEQUENCE</scope>
    <source>
        <strain evidence="2">107</strain>
        <plasmid evidence="2">pXT107</plasmid>
    </source>
</reference>
<evidence type="ECO:0000256" key="1">
    <source>
        <dbReference type="SAM" id="MobiDB-lite"/>
    </source>
</evidence>
<dbReference type="Gene3D" id="3.40.50.300">
    <property type="entry name" value="P-loop containing nucleotide triphosphate hydrolases"/>
    <property type="match status" value="1"/>
</dbReference>
<feature type="region of interest" description="Disordered" evidence="1">
    <location>
        <begin position="1"/>
        <end position="40"/>
    </location>
</feature>
<sequence length="208" mass="22465">MNSAYRTSGTSARHGNGHSSSWSSTRRTATSRQIKPDGGDAALKKSNALAAENAWLTEDVVKKCGSVGIYFVIATQKPTTDAIPSAIRDNLTDGVCLGVRTEAVAVAALGESIKNHPEASPLQFMKHKYKGCAVFWPAKKDPDSPGFRNSFCSPRRWQPKSPGRTMHLAAGSGNRTASPSGRHPVKSPRPHRSRSSKRPRTRTSLTPM</sequence>
<protein>
    <submittedName>
        <fullName evidence="2">PXT107.7</fullName>
    </submittedName>
</protein>